<dbReference type="FunFam" id="1.10.10.1800:FF:000003">
    <property type="entry name" value="tRNA uridine 5-carboxymethylaminomethyl modification enzyme MnmG"/>
    <property type="match status" value="1"/>
</dbReference>
<dbReference type="EMBL" id="FOXH01000012">
    <property type="protein sequence ID" value="SFQ22598.1"/>
    <property type="molecule type" value="Genomic_DNA"/>
</dbReference>
<dbReference type="HAMAP" id="MF_00129">
    <property type="entry name" value="MnmG_GidA"/>
    <property type="match status" value="1"/>
</dbReference>
<evidence type="ECO:0000256" key="12">
    <source>
        <dbReference type="HAMAP-Rule" id="MF_00129"/>
    </source>
</evidence>
<feature type="binding site" evidence="12">
    <location>
        <begin position="11"/>
        <end position="16"/>
    </location>
    <ligand>
        <name>FAD</name>
        <dbReference type="ChEBI" id="CHEBI:57692"/>
    </ligand>
</feature>
<comment type="caution">
    <text evidence="12">Lacks conserved residue(s) required for the propagation of feature annotation.</text>
</comment>
<evidence type="ECO:0000256" key="6">
    <source>
        <dbReference type="ARBA" id="ARBA00022630"/>
    </source>
</evidence>
<dbReference type="InterPro" id="IPR047001">
    <property type="entry name" value="MnmG_C_subdom"/>
</dbReference>
<dbReference type="GO" id="GO:0005829">
    <property type="term" value="C:cytosol"/>
    <property type="evidence" value="ECO:0007669"/>
    <property type="project" value="TreeGrafter"/>
</dbReference>
<dbReference type="Gene3D" id="1.10.150.570">
    <property type="entry name" value="GidA associated domain, C-terminal subdomain"/>
    <property type="match status" value="1"/>
</dbReference>
<dbReference type="Proteomes" id="UP000199306">
    <property type="component" value="Unassembled WGS sequence"/>
</dbReference>
<dbReference type="SUPFAM" id="SSF51905">
    <property type="entry name" value="FAD/NAD(P)-binding domain"/>
    <property type="match status" value="1"/>
</dbReference>
<dbReference type="PROSITE" id="PS01281">
    <property type="entry name" value="GIDA_2"/>
    <property type="match status" value="1"/>
</dbReference>
<dbReference type="InterPro" id="IPR049312">
    <property type="entry name" value="GIDA_C_N"/>
</dbReference>
<keyword evidence="9 12" id="KW-0520">NAD</keyword>
<sequence>MYKQYDVIVVGAGHAGCEAAHAAATMGSSVLLITMNMHTIAQMSCNPAMGGVAKGQIVREIDALGGMSGIISDKSMIQFRMLNRSKGPAMWSPRCQSDRMKFAEEWRYALEQNLNVDFWQEMVSELLVENNKVIGVKTQLGIEIKAKAVVLTNGTFLNGLIHIGEKNFGGGRTAEGKATGITEQLVRLGFEAGRMKTGTPPRVDGRSLDYSKMEEQKGDESPNKFSYLDTKPLSEQRSCWITYTNQAVHDELKTGFDKSPMFSGRIKGLGPRYCPSVEDKINRFADKDRHQIFVEPEGWNTVEVYVNGFSTSLPEDVQYNALRKIPGFENVKMFRPGYAIEYDYFPPTQLKSTLETKLVENLFFAGQINGTTGYEEAACQGLMAGINAHQKSENKADFTLNRSEAYIGVLIDDLINKGTEEPYRMFTSRAEYRTLLRQDNADIRLTQKGFEIGLASEERVKNVNTKIEQSKFLTEELKIKKVKPDEVNNILESLGTSTLREGTSLLNLLKRPNIGIEELKTLTPEVEELIRNYSTEILEQVEINVKYESYIEKEQLMVEKVSRLENLLIPESFDYSKLTTISIEGRQKLAKIKPATIGQASRISGVSASDVSVLMVYMGR</sequence>
<feature type="binding site" evidence="12">
    <location>
        <begin position="270"/>
        <end position="284"/>
    </location>
    <ligand>
        <name>NAD(+)</name>
        <dbReference type="ChEBI" id="CHEBI:57540"/>
    </ligand>
</feature>
<dbReference type="InterPro" id="IPR004416">
    <property type="entry name" value="MnmG"/>
</dbReference>
<proteinExistence type="inferred from homology"/>
<comment type="subunit">
    <text evidence="10 12">Homodimer. Heterotetramer of two MnmE and two MnmG subunits.</text>
</comment>
<evidence type="ECO:0000313" key="15">
    <source>
        <dbReference type="Proteomes" id="UP000199306"/>
    </source>
</evidence>
<dbReference type="AlphaFoldDB" id="A0A1I5WSR1"/>
<comment type="cofactor">
    <cofactor evidence="1 12">
        <name>FAD</name>
        <dbReference type="ChEBI" id="CHEBI:57692"/>
    </cofactor>
</comment>
<evidence type="ECO:0000256" key="10">
    <source>
        <dbReference type="ARBA" id="ARBA00025948"/>
    </source>
</evidence>
<organism evidence="14 15">
    <name type="scientific">Pseudarcicella hirudinis</name>
    <dbReference type="NCBI Taxonomy" id="1079859"/>
    <lineage>
        <taxon>Bacteria</taxon>
        <taxon>Pseudomonadati</taxon>
        <taxon>Bacteroidota</taxon>
        <taxon>Cytophagia</taxon>
        <taxon>Cytophagales</taxon>
        <taxon>Flectobacillaceae</taxon>
        <taxon>Pseudarcicella</taxon>
    </lineage>
</organism>
<keyword evidence="15" id="KW-1185">Reference proteome</keyword>
<evidence type="ECO:0000256" key="9">
    <source>
        <dbReference type="ARBA" id="ARBA00023027"/>
    </source>
</evidence>
<evidence type="ECO:0000256" key="5">
    <source>
        <dbReference type="ARBA" id="ARBA00022490"/>
    </source>
</evidence>
<dbReference type="RefSeq" id="WP_092018687.1">
    <property type="nucleotide sequence ID" value="NZ_FOXH01000012.1"/>
</dbReference>
<protein>
    <recommendedName>
        <fullName evidence="4 12">tRNA uridine 5-carboxymethylaminomethyl modification enzyme MnmG</fullName>
    </recommendedName>
    <alternativeName>
        <fullName evidence="11 12">Glucose-inhibited division protein A</fullName>
    </alternativeName>
</protein>
<dbReference type="SMART" id="SM01228">
    <property type="entry name" value="GIDA_assoc_3"/>
    <property type="match status" value="1"/>
</dbReference>
<reference evidence="14 15" key="1">
    <citation type="submission" date="2016-10" db="EMBL/GenBank/DDBJ databases">
        <authorList>
            <person name="de Groot N.N."/>
        </authorList>
    </citation>
    <scope>NUCLEOTIDE SEQUENCE [LARGE SCALE GENOMIC DNA]</scope>
    <source>
        <strain evidence="15">E92,LMG 26720,CCM 7988</strain>
    </source>
</reference>
<dbReference type="InterPro" id="IPR020595">
    <property type="entry name" value="MnmG-rel_CS"/>
</dbReference>
<dbReference type="Gene3D" id="3.50.50.60">
    <property type="entry name" value="FAD/NAD(P)-binding domain"/>
    <property type="match status" value="2"/>
</dbReference>
<evidence type="ECO:0000256" key="2">
    <source>
        <dbReference type="ARBA" id="ARBA00003717"/>
    </source>
</evidence>
<name>A0A1I5WSR1_9BACT</name>
<dbReference type="NCBIfam" id="TIGR00136">
    <property type="entry name" value="mnmG_gidA"/>
    <property type="match status" value="1"/>
</dbReference>
<feature type="domain" description="tRNA uridine 5-carboxymethylaminomethyl modification enzyme C-terminal subdomain" evidence="13">
    <location>
        <begin position="545"/>
        <end position="616"/>
    </location>
</feature>
<dbReference type="PANTHER" id="PTHR11806">
    <property type="entry name" value="GLUCOSE INHIBITED DIVISION PROTEIN A"/>
    <property type="match status" value="1"/>
</dbReference>
<evidence type="ECO:0000259" key="13">
    <source>
        <dbReference type="SMART" id="SM01228"/>
    </source>
</evidence>
<keyword evidence="5 12" id="KW-0963">Cytoplasm</keyword>
<dbReference type="PANTHER" id="PTHR11806:SF0">
    <property type="entry name" value="PROTEIN MTO1 HOMOLOG, MITOCHONDRIAL"/>
    <property type="match status" value="1"/>
</dbReference>
<comment type="subcellular location">
    <subcellularLocation>
        <location evidence="12">Cytoplasm</location>
    </subcellularLocation>
</comment>
<dbReference type="InterPro" id="IPR044920">
    <property type="entry name" value="MnmG_C_subdom_sf"/>
</dbReference>
<dbReference type="STRING" id="1079859.SAMN04515674_112150"/>
<dbReference type="Pfam" id="PF01134">
    <property type="entry name" value="GIDA"/>
    <property type="match status" value="1"/>
</dbReference>
<evidence type="ECO:0000256" key="8">
    <source>
        <dbReference type="ARBA" id="ARBA00022827"/>
    </source>
</evidence>
<dbReference type="InterPro" id="IPR036188">
    <property type="entry name" value="FAD/NAD-bd_sf"/>
</dbReference>
<dbReference type="GO" id="GO:0050660">
    <property type="term" value="F:flavin adenine dinucleotide binding"/>
    <property type="evidence" value="ECO:0007669"/>
    <property type="project" value="UniProtKB-UniRule"/>
</dbReference>
<dbReference type="GO" id="GO:0002098">
    <property type="term" value="P:tRNA wobble uridine modification"/>
    <property type="evidence" value="ECO:0007669"/>
    <property type="project" value="InterPro"/>
</dbReference>
<dbReference type="FunFam" id="3.50.50.60:FF:000002">
    <property type="entry name" value="tRNA uridine 5-carboxymethylaminomethyl modification enzyme MnmG"/>
    <property type="match status" value="1"/>
</dbReference>
<dbReference type="InterPro" id="IPR002218">
    <property type="entry name" value="MnmG-rel"/>
</dbReference>
<evidence type="ECO:0000313" key="14">
    <source>
        <dbReference type="EMBL" id="SFQ22598.1"/>
    </source>
</evidence>
<dbReference type="Gene3D" id="1.10.10.1800">
    <property type="entry name" value="tRNA uridine 5-carboxymethylaminomethyl modification enzyme MnmG/GidA"/>
    <property type="match status" value="1"/>
</dbReference>
<evidence type="ECO:0000256" key="3">
    <source>
        <dbReference type="ARBA" id="ARBA00007653"/>
    </source>
</evidence>
<accession>A0A1I5WSR1</accession>
<dbReference type="InterPro" id="IPR026904">
    <property type="entry name" value="MnmG_C"/>
</dbReference>
<dbReference type="FunFam" id="1.10.150.570:FF:000001">
    <property type="entry name" value="tRNA uridine 5-carboxymethylaminomethyl modification enzyme MnmG"/>
    <property type="match status" value="1"/>
</dbReference>
<dbReference type="GO" id="GO:0030488">
    <property type="term" value="P:tRNA methylation"/>
    <property type="evidence" value="ECO:0007669"/>
    <property type="project" value="TreeGrafter"/>
</dbReference>
<gene>
    <name evidence="12" type="primary">mnmG</name>
    <name evidence="12" type="synonym">gidA</name>
    <name evidence="14" type="ORF">SAMN04515674_112150</name>
</gene>
<evidence type="ECO:0000256" key="4">
    <source>
        <dbReference type="ARBA" id="ARBA00020461"/>
    </source>
</evidence>
<comment type="function">
    <text evidence="2 12">NAD-binding protein involved in the addition of a carboxymethylaminomethyl (cmnm) group at the wobble position (U34) of certain tRNAs, forming tRNA-cmnm(5)s(2)U34.</text>
</comment>
<evidence type="ECO:0000256" key="11">
    <source>
        <dbReference type="ARBA" id="ARBA00031800"/>
    </source>
</evidence>
<evidence type="ECO:0000256" key="7">
    <source>
        <dbReference type="ARBA" id="ARBA00022694"/>
    </source>
</evidence>
<keyword evidence="6 12" id="KW-0285">Flavoprotein</keyword>
<comment type="similarity">
    <text evidence="3 12">Belongs to the MnmG family.</text>
</comment>
<dbReference type="Pfam" id="PF21680">
    <property type="entry name" value="GIDA_C_1st"/>
    <property type="match status" value="1"/>
</dbReference>
<dbReference type="OrthoDB" id="9815560at2"/>
<keyword evidence="7 12" id="KW-0819">tRNA processing</keyword>
<dbReference type="PROSITE" id="PS01280">
    <property type="entry name" value="GIDA_1"/>
    <property type="match status" value="1"/>
</dbReference>
<dbReference type="Pfam" id="PF13932">
    <property type="entry name" value="SAM_GIDA_C"/>
    <property type="match status" value="1"/>
</dbReference>
<keyword evidence="8 12" id="KW-0274">FAD</keyword>
<dbReference type="InterPro" id="IPR040131">
    <property type="entry name" value="MnmG_N"/>
</dbReference>
<evidence type="ECO:0000256" key="1">
    <source>
        <dbReference type="ARBA" id="ARBA00001974"/>
    </source>
</evidence>